<evidence type="ECO:0008006" key="3">
    <source>
        <dbReference type="Google" id="ProtNLM"/>
    </source>
</evidence>
<dbReference type="AlphaFoldDB" id="A0A7D6DZ38"/>
<evidence type="ECO:0000313" key="1">
    <source>
        <dbReference type="EMBL" id="QLL08224.1"/>
    </source>
</evidence>
<keyword evidence="2" id="KW-1185">Reference proteome</keyword>
<dbReference type="KEGG" id="mgor:H0P51_04450"/>
<protein>
    <recommendedName>
        <fullName evidence="3">DUF222 domain-containing protein</fullName>
    </recommendedName>
</protein>
<reference evidence="1" key="1">
    <citation type="submission" date="2020-07" db="EMBL/GenBank/DDBJ databases">
        <title>Description of Mycobacterium gordonae subsp. intergordonae subsp.nov. and Mycobacterium gordonae subsp. gordonae subsp. nov.</title>
        <authorList>
            <person name="Huang H."/>
        </authorList>
    </citation>
    <scope>NUCLEOTIDE SEQUENCE [LARGE SCALE GENOMIC DNA]</scope>
    <source>
        <strain evidence="1">24T</strain>
    </source>
</reference>
<dbReference type="Proteomes" id="UP000510682">
    <property type="component" value="Chromosome"/>
</dbReference>
<reference evidence="1" key="2">
    <citation type="submission" date="2020-07" db="EMBL/GenBank/DDBJ databases">
        <authorList>
            <person name="Yu X."/>
        </authorList>
    </citation>
    <scope>NUCLEOTIDE SEQUENCE [LARGE SCALE GENOMIC DNA]</scope>
    <source>
        <strain evidence="1">24T</strain>
    </source>
</reference>
<proteinExistence type="predicted"/>
<sequence length="100" mass="11204">MAAGSLEEIDRVLDGLDVYADRLCELSFETQSTVQLLHAQEALQRVVRKLRVPGHAMINQLAVQAAAQELGGTLGQAHLDYQQPRTSCMHHRRTTTQPRR</sequence>
<name>A0A7D6DZ38_9MYCO</name>
<organism evidence="1 2">
    <name type="scientific">Mycobacterium vicinigordonae</name>
    <dbReference type="NCBI Taxonomy" id="1719132"/>
    <lineage>
        <taxon>Bacteria</taxon>
        <taxon>Bacillati</taxon>
        <taxon>Actinomycetota</taxon>
        <taxon>Actinomycetes</taxon>
        <taxon>Mycobacteriales</taxon>
        <taxon>Mycobacteriaceae</taxon>
        <taxon>Mycobacterium</taxon>
    </lineage>
</organism>
<accession>A0A7D6DZ38</accession>
<evidence type="ECO:0000313" key="2">
    <source>
        <dbReference type="Proteomes" id="UP000510682"/>
    </source>
</evidence>
<gene>
    <name evidence="1" type="ORF">H0P51_04450</name>
</gene>
<dbReference type="RefSeq" id="WP_180916823.1">
    <property type="nucleotide sequence ID" value="NZ_CP059165.1"/>
</dbReference>
<dbReference type="EMBL" id="CP059165">
    <property type="protein sequence ID" value="QLL08224.1"/>
    <property type="molecule type" value="Genomic_DNA"/>
</dbReference>